<dbReference type="CDD" id="cd23767">
    <property type="entry name" value="IQCD"/>
    <property type="match status" value="1"/>
</dbReference>
<dbReference type="SUPFAM" id="SSF47391">
    <property type="entry name" value="Dimerization-anchoring domain of cAMP-dependent PK regulatory subunit"/>
    <property type="match status" value="1"/>
</dbReference>
<dbReference type="InterPro" id="IPR003117">
    <property type="entry name" value="cAMP_dep_PK_reg_su_I/II_a/b"/>
</dbReference>
<sequence>MSNDRFRVPEGLRPLLEALARESIRAQPKDLVTFGQLFFDNLAHHQKSNPNTDIISEPLAYEMFRTDLQRRHAEVQSRQPERPESPMDKAASKIQAAFKGHLVRQHPERFGIKPTMSRTASSGKMDIGNVDNKKDMKRHSVGGYTLESDSPEDRAATKIQSEIRGFLARKKVEKMKKEDNTAATKIQAHIRGFLTRKHLEEQGITSPRGSSAHSSRSDLDKN</sequence>
<dbReference type="EMBL" id="CATQJA010002579">
    <property type="protein sequence ID" value="CAJ0571702.1"/>
    <property type="molecule type" value="Genomic_DNA"/>
</dbReference>
<dbReference type="PROSITE" id="PS50096">
    <property type="entry name" value="IQ"/>
    <property type="match status" value="3"/>
</dbReference>
<gene>
    <name evidence="3" type="ORF">MSPICULIGERA_LOCUS10102</name>
</gene>
<dbReference type="InterPro" id="IPR047579">
    <property type="entry name" value="DD_CABYR_SP17"/>
</dbReference>
<dbReference type="SMART" id="SM00015">
    <property type="entry name" value="IQ"/>
    <property type="match status" value="3"/>
</dbReference>
<dbReference type="FunFam" id="1.20.5.190:FF:000068">
    <property type="entry name" value="Tubulin glycylase 3E"/>
    <property type="match status" value="1"/>
</dbReference>
<name>A0AA36CMA3_9BILA</name>
<feature type="domain" description="RIIa" evidence="2">
    <location>
        <begin position="10"/>
        <end position="47"/>
    </location>
</feature>
<evidence type="ECO:0000259" key="2">
    <source>
        <dbReference type="SMART" id="SM00394"/>
    </source>
</evidence>
<dbReference type="CDD" id="cd12100">
    <property type="entry name" value="DD_CABYR_SP17"/>
    <property type="match status" value="1"/>
</dbReference>
<dbReference type="InterPro" id="IPR000048">
    <property type="entry name" value="IQ_motif_EF-hand-BS"/>
</dbReference>
<proteinExistence type="predicted"/>
<evidence type="ECO:0000256" key="1">
    <source>
        <dbReference type="SAM" id="MobiDB-lite"/>
    </source>
</evidence>
<dbReference type="GO" id="GO:0005516">
    <property type="term" value="F:calmodulin binding"/>
    <property type="evidence" value="ECO:0007669"/>
    <property type="project" value="TreeGrafter"/>
</dbReference>
<evidence type="ECO:0000313" key="4">
    <source>
        <dbReference type="Proteomes" id="UP001177023"/>
    </source>
</evidence>
<evidence type="ECO:0000313" key="3">
    <source>
        <dbReference type="EMBL" id="CAJ0571702.1"/>
    </source>
</evidence>
<dbReference type="InterPro" id="IPR027417">
    <property type="entry name" value="P-loop_NTPase"/>
</dbReference>
<comment type="caution">
    <text evidence="3">The sequence shown here is derived from an EMBL/GenBank/DDBJ whole genome shotgun (WGS) entry which is preliminary data.</text>
</comment>
<dbReference type="Pfam" id="PF00612">
    <property type="entry name" value="IQ"/>
    <property type="match status" value="3"/>
</dbReference>
<dbReference type="SMART" id="SM00394">
    <property type="entry name" value="RIIa"/>
    <property type="match status" value="1"/>
</dbReference>
<keyword evidence="4" id="KW-1185">Reference proteome</keyword>
<dbReference type="Gene3D" id="1.20.890.10">
    <property type="entry name" value="cAMP-dependent protein kinase regulatory subunit, dimerization-anchoring domain"/>
    <property type="match status" value="1"/>
</dbReference>
<accession>A0AA36CMA3</accession>
<reference evidence="3" key="1">
    <citation type="submission" date="2023-06" db="EMBL/GenBank/DDBJ databases">
        <authorList>
            <person name="Delattre M."/>
        </authorList>
    </citation>
    <scope>NUCLEOTIDE SEQUENCE</scope>
    <source>
        <strain evidence="3">AF72</strain>
    </source>
</reference>
<dbReference type="PANTHER" id="PTHR10699:SF11">
    <property type="entry name" value="IGLOO, ISOFORM A"/>
    <property type="match status" value="1"/>
</dbReference>
<protein>
    <recommendedName>
        <fullName evidence="2">RIIa domain-containing protein</fullName>
    </recommendedName>
</protein>
<organism evidence="3 4">
    <name type="scientific">Mesorhabditis spiculigera</name>
    <dbReference type="NCBI Taxonomy" id="96644"/>
    <lineage>
        <taxon>Eukaryota</taxon>
        <taxon>Metazoa</taxon>
        <taxon>Ecdysozoa</taxon>
        <taxon>Nematoda</taxon>
        <taxon>Chromadorea</taxon>
        <taxon>Rhabditida</taxon>
        <taxon>Rhabditina</taxon>
        <taxon>Rhabditomorpha</taxon>
        <taxon>Rhabditoidea</taxon>
        <taxon>Rhabditidae</taxon>
        <taxon>Mesorhabditinae</taxon>
        <taxon>Mesorhabditis</taxon>
    </lineage>
</organism>
<feature type="region of interest" description="Disordered" evidence="1">
    <location>
        <begin position="197"/>
        <end position="222"/>
    </location>
</feature>
<dbReference type="Proteomes" id="UP001177023">
    <property type="component" value="Unassembled WGS sequence"/>
</dbReference>
<feature type="region of interest" description="Disordered" evidence="1">
    <location>
        <begin position="70"/>
        <end position="90"/>
    </location>
</feature>
<feature type="region of interest" description="Disordered" evidence="1">
    <location>
        <begin position="113"/>
        <end position="136"/>
    </location>
</feature>
<dbReference type="PANTHER" id="PTHR10699">
    <property type="entry name" value="NEUROMODULIN"/>
    <property type="match status" value="1"/>
</dbReference>
<dbReference type="SUPFAM" id="SSF52540">
    <property type="entry name" value="P-loop containing nucleoside triphosphate hydrolases"/>
    <property type="match status" value="1"/>
</dbReference>
<dbReference type="Pfam" id="PF02197">
    <property type="entry name" value="RIIa"/>
    <property type="match status" value="1"/>
</dbReference>
<dbReference type="Gene3D" id="1.20.5.190">
    <property type="match status" value="1"/>
</dbReference>
<feature type="non-terminal residue" evidence="3">
    <location>
        <position position="1"/>
    </location>
</feature>
<dbReference type="AlphaFoldDB" id="A0AA36CMA3"/>